<dbReference type="GO" id="GO:0003723">
    <property type="term" value="F:RNA binding"/>
    <property type="evidence" value="ECO:0007669"/>
    <property type="project" value="TreeGrafter"/>
</dbReference>
<comment type="caution">
    <text evidence="1">The sequence shown here is derived from an EMBL/GenBank/DDBJ whole genome shotgun (WGS) entry which is preliminary data.</text>
</comment>
<sequence length="690" mass="75860">MAECVACKQSSMAQYTIHNVRFFDFNPKAIHCMSYDDATSRLALSRTNGDIEIWNCWSRPFMQLFLPGDNDSSVEAMVWCQGRLFSAGLHGFLLEHNLASREVTLRTPITGGPTWCLALSKDKKKLAAGTERGYVCIFDVVDSGVMYDRALEKQEGRILHIAWHISGDYIVTGSVNCVRVWSLKEGRVARCGLGAADRKDEVIVWCVGILDDMTLVSGDSSGRVCFWNAELGTVTHSVHTHKADILALTVCPDQKSVYVAGVDPTIVQVSRVETGTKKGKVEMWVKGIQRSIHTHDVRALVVTATDRVYSGGVDTILTLSYFPPRTVCKFPALPPLGSISVAREAESLLLQYSDHVELWRLGASSKKGGKSGTFLPVTKDRVKLLELQGKDDEVIQWCAVSPKARWIAYLVQGSLRIYHFTPPASGKQPRVQRVKEVSQEIKKSHQMLWLSEGKLVSAAVTGAIQVINVSGSKAELEKELTLSPGHSVLQMTCDLEGKMLAVVDSKNIITIFDIEKETISVLPGHSSPCTAVGIHPLTKEVVAVYADMSIKEYDPSKQCYTAFCRQHLNEPSSELAKKHSVILRVSFDPDRPDLILLHNESAFVVVQKDKMAADVSQEKAPKVKKVTSGSSPGKGAKAGIGAKFSVIRRPNQVLLFSQMKGEAVVSVELNPLQVMDRLPSPLKVKKYGGT</sequence>
<dbReference type="PANTHER" id="PTHR44163">
    <property type="entry name" value="U3 SMALL NUCLEOLAR RNA-ASSOCIATED PROTEIN 4 HOMOLOG"/>
    <property type="match status" value="1"/>
</dbReference>
<dbReference type="GO" id="GO:0032040">
    <property type="term" value="C:small-subunit processome"/>
    <property type="evidence" value="ECO:0007669"/>
    <property type="project" value="TreeGrafter"/>
</dbReference>
<dbReference type="EMBL" id="VSRR010000803">
    <property type="protein sequence ID" value="MPC19782.1"/>
    <property type="molecule type" value="Genomic_DNA"/>
</dbReference>
<dbReference type="InterPro" id="IPR015943">
    <property type="entry name" value="WD40/YVTN_repeat-like_dom_sf"/>
</dbReference>
<dbReference type="InterPro" id="IPR001680">
    <property type="entry name" value="WD40_rpt"/>
</dbReference>
<evidence type="ECO:0000313" key="2">
    <source>
        <dbReference type="Proteomes" id="UP000324222"/>
    </source>
</evidence>
<dbReference type="Proteomes" id="UP000324222">
    <property type="component" value="Unassembled WGS sequence"/>
</dbReference>
<dbReference type="PANTHER" id="PTHR44163:SF1">
    <property type="entry name" value="U3 SMALL NUCLEOLAR RNA-ASSOCIATED PROTEIN 4 HOMOLOG"/>
    <property type="match status" value="1"/>
</dbReference>
<dbReference type="SUPFAM" id="SSF50978">
    <property type="entry name" value="WD40 repeat-like"/>
    <property type="match status" value="1"/>
</dbReference>
<dbReference type="GO" id="GO:0030686">
    <property type="term" value="C:90S preribosome"/>
    <property type="evidence" value="ECO:0007669"/>
    <property type="project" value="InterPro"/>
</dbReference>
<dbReference type="Pfam" id="PF00400">
    <property type="entry name" value="WD40"/>
    <property type="match status" value="1"/>
</dbReference>
<proteinExistence type="predicted"/>
<dbReference type="SUPFAM" id="SSF50998">
    <property type="entry name" value="Quinoprotein alcohol dehydrogenase-like"/>
    <property type="match status" value="1"/>
</dbReference>
<dbReference type="AlphaFoldDB" id="A0A5B7DEC0"/>
<dbReference type="GO" id="GO:0000462">
    <property type="term" value="P:maturation of SSU-rRNA from tricistronic rRNA transcript (SSU-rRNA, 5.8S rRNA, LSU-rRNA)"/>
    <property type="evidence" value="ECO:0007669"/>
    <property type="project" value="InterPro"/>
</dbReference>
<dbReference type="InterPro" id="IPR046351">
    <property type="entry name" value="UTP4"/>
</dbReference>
<dbReference type="SMART" id="SM00320">
    <property type="entry name" value="WD40"/>
    <property type="match status" value="7"/>
</dbReference>
<accession>A0A5B7DEC0</accession>
<protein>
    <submittedName>
        <fullName evidence="1">U3 small nucleolar RNA-associated protein 4</fullName>
    </submittedName>
</protein>
<dbReference type="Gene3D" id="2.130.10.10">
    <property type="entry name" value="YVTN repeat-like/Quinoprotein amine dehydrogenase"/>
    <property type="match status" value="3"/>
</dbReference>
<evidence type="ECO:0000313" key="1">
    <source>
        <dbReference type="EMBL" id="MPC19782.1"/>
    </source>
</evidence>
<dbReference type="InterPro" id="IPR011047">
    <property type="entry name" value="Quinoprotein_ADH-like_sf"/>
</dbReference>
<name>A0A5B7DEC0_PORTR</name>
<dbReference type="OrthoDB" id="8883818at2759"/>
<dbReference type="InterPro" id="IPR036322">
    <property type="entry name" value="WD40_repeat_dom_sf"/>
</dbReference>
<keyword evidence="2" id="KW-1185">Reference proteome</keyword>
<organism evidence="1 2">
    <name type="scientific">Portunus trituberculatus</name>
    <name type="common">Swimming crab</name>
    <name type="synonym">Neptunus trituberculatus</name>
    <dbReference type="NCBI Taxonomy" id="210409"/>
    <lineage>
        <taxon>Eukaryota</taxon>
        <taxon>Metazoa</taxon>
        <taxon>Ecdysozoa</taxon>
        <taxon>Arthropoda</taxon>
        <taxon>Crustacea</taxon>
        <taxon>Multicrustacea</taxon>
        <taxon>Malacostraca</taxon>
        <taxon>Eumalacostraca</taxon>
        <taxon>Eucarida</taxon>
        <taxon>Decapoda</taxon>
        <taxon>Pleocyemata</taxon>
        <taxon>Brachyura</taxon>
        <taxon>Eubrachyura</taxon>
        <taxon>Portunoidea</taxon>
        <taxon>Portunidae</taxon>
        <taxon>Portuninae</taxon>
        <taxon>Portunus</taxon>
    </lineage>
</organism>
<gene>
    <name evidence="1" type="primary">UTP4</name>
    <name evidence="1" type="ORF">E2C01_012710</name>
</gene>
<dbReference type="GO" id="GO:0034455">
    <property type="term" value="C:t-UTP complex"/>
    <property type="evidence" value="ECO:0007669"/>
    <property type="project" value="TreeGrafter"/>
</dbReference>
<reference evidence="1 2" key="1">
    <citation type="submission" date="2019-05" db="EMBL/GenBank/DDBJ databases">
        <title>Another draft genome of Portunus trituberculatus and its Hox gene families provides insights of decapod evolution.</title>
        <authorList>
            <person name="Jeong J.-H."/>
            <person name="Song I."/>
            <person name="Kim S."/>
            <person name="Choi T."/>
            <person name="Kim D."/>
            <person name="Ryu S."/>
            <person name="Kim W."/>
        </authorList>
    </citation>
    <scope>NUCLEOTIDE SEQUENCE [LARGE SCALE GENOMIC DNA]</scope>
    <source>
        <tissue evidence="1">Muscle</tissue>
    </source>
</reference>